<feature type="domain" description="WAP" evidence="2">
    <location>
        <begin position="106"/>
        <end position="154"/>
    </location>
</feature>
<evidence type="ECO:0000313" key="4">
    <source>
        <dbReference type="Proteomes" id="UP000283509"/>
    </source>
</evidence>
<name>A0A3R7SZ25_PENVA</name>
<dbReference type="Gene3D" id="4.10.75.10">
    <property type="entry name" value="Elafin-like"/>
    <property type="match status" value="1"/>
</dbReference>
<evidence type="ECO:0000259" key="2">
    <source>
        <dbReference type="PROSITE" id="PS51390"/>
    </source>
</evidence>
<dbReference type="InterPro" id="IPR036645">
    <property type="entry name" value="Elafin-like_sf"/>
</dbReference>
<dbReference type="AlphaFoldDB" id="A0A3R7SZ25"/>
<keyword evidence="4" id="KW-1185">Reference proteome</keyword>
<keyword evidence="1" id="KW-0732">Signal</keyword>
<dbReference type="SUPFAM" id="SSF57256">
    <property type="entry name" value="Elafin-like"/>
    <property type="match status" value="1"/>
</dbReference>
<dbReference type="SMART" id="SM00217">
    <property type="entry name" value="WAP"/>
    <property type="match status" value="1"/>
</dbReference>
<dbReference type="GO" id="GO:0030414">
    <property type="term" value="F:peptidase inhibitor activity"/>
    <property type="evidence" value="ECO:0007669"/>
    <property type="project" value="InterPro"/>
</dbReference>
<feature type="signal peptide" evidence="1">
    <location>
        <begin position="1"/>
        <end position="22"/>
    </location>
</feature>
<organism evidence="3 4">
    <name type="scientific">Penaeus vannamei</name>
    <name type="common">Whiteleg shrimp</name>
    <name type="synonym">Litopenaeus vannamei</name>
    <dbReference type="NCBI Taxonomy" id="6689"/>
    <lineage>
        <taxon>Eukaryota</taxon>
        <taxon>Metazoa</taxon>
        <taxon>Ecdysozoa</taxon>
        <taxon>Arthropoda</taxon>
        <taxon>Crustacea</taxon>
        <taxon>Multicrustacea</taxon>
        <taxon>Malacostraca</taxon>
        <taxon>Eumalacostraca</taxon>
        <taxon>Eucarida</taxon>
        <taxon>Decapoda</taxon>
        <taxon>Dendrobranchiata</taxon>
        <taxon>Penaeoidea</taxon>
        <taxon>Penaeidae</taxon>
        <taxon>Penaeus</taxon>
    </lineage>
</organism>
<dbReference type="InterPro" id="IPR008197">
    <property type="entry name" value="WAP_dom"/>
</dbReference>
<dbReference type="PROSITE" id="PS51390">
    <property type="entry name" value="WAP"/>
    <property type="match status" value="1"/>
</dbReference>
<reference evidence="3 4" key="2">
    <citation type="submission" date="2019-01" db="EMBL/GenBank/DDBJ databases">
        <title>The decoding of complex shrimp genome reveals the adaptation for benthos swimmer, frequently molting mechanism and breeding impact on genome.</title>
        <authorList>
            <person name="Sun Y."/>
            <person name="Gao Y."/>
            <person name="Yu Y."/>
        </authorList>
    </citation>
    <scope>NUCLEOTIDE SEQUENCE [LARGE SCALE GENOMIC DNA]</scope>
    <source>
        <tissue evidence="3">Muscle</tissue>
    </source>
</reference>
<evidence type="ECO:0000256" key="1">
    <source>
        <dbReference type="SAM" id="SignalP"/>
    </source>
</evidence>
<dbReference type="OrthoDB" id="6360870at2759"/>
<dbReference type="Proteomes" id="UP000283509">
    <property type="component" value="Unassembled WGS sequence"/>
</dbReference>
<sequence>MSSTAVRVCALLVVLMVQNSWAGKPGFCPRYPVALPSAWGYDFPVQFLQFQIRRTGCKGDLQIPCTVSLATESSDPHSSVMSSTAVRVCALLLVVLMVENSWARLYYEKSGVCPLSPVPPPFGNSNHCHSDYDCPDNLKCCPVGYKNTICVEVADLRSTTASPSR</sequence>
<proteinExistence type="predicted"/>
<dbReference type="GO" id="GO:0005576">
    <property type="term" value="C:extracellular region"/>
    <property type="evidence" value="ECO:0007669"/>
    <property type="project" value="InterPro"/>
</dbReference>
<accession>A0A3R7SZ25</accession>
<reference evidence="3 4" key="1">
    <citation type="submission" date="2018-04" db="EMBL/GenBank/DDBJ databases">
        <authorList>
            <person name="Zhang X."/>
            <person name="Yuan J."/>
            <person name="Li F."/>
            <person name="Xiang J."/>
        </authorList>
    </citation>
    <scope>NUCLEOTIDE SEQUENCE [LARGE SCALE GENOMIC DNA]</scope>
    <source>
        <tissue evidence="3">Muscle</tissue>
    </source>
</reference>
<evidence type="ECO:0000313" key="3">
    <source>
        <dbReference type="EMBL" id="ROT82524.1"/>
    </source>
</evidence>
<comment type="caution">
    <text evidence="3">The sequence shown here is derived from an EMBL/GenBank/DDBJ whole genome shotgun (WGS) entry which is preliminary data.</text>
</comment>
<protein>
    <recommendedName>
        <fullName evidence="2">WAP domain-containing protein</fullName>
    </recommendedName>
</protein>
<dbReference type="EMBL" id="QCYY01000811">
    <property type="protein sequence ID" value="ROT82524.1"/>
    <property type="molecule type" value="Genomic_DNA"/>
</dbReference>
<gene>
    <name evidence="3" type="ORF">C7M84_024308</name>
</gene>
<dbReference type="Pfam" id="PF00095">
    <property type="entry name" value="WAP"/>
    <property type="match status" value="1"/>
</dbReference>
<feature type="chain" id="PRO_5018549673" description="WAP domain-containing protein" evidence="1">
    <location>
        <begin position="23"/>
        <end position="165"/>
    </location>
</feature>